<dbReference type="AlphaFoldDB" id="I3EFH2"/>
<evidence type="ECO:0000256" key="1">
    <source>
        <dbReference type="SAM" id="MobiDB-lite"/>
    </source>
</evidence>
<name>I3EFH2_NEMP3</name>
<organism evidence="2 3">
    <name type="scientific">Nematocida parisii (strain ERTm3)</name>
    <name type="common">Nematode killer fungus</name>
    <dbReference type="NCBI Taxonomy" id="935791"/>
    <lineage>
        <taxon>Eukaryota</taxon>
        <taxon>Fungi</taxon>
        <taxon>Fungi incertae sedis</taxon>
        <taxon>Microsporidia</taxon>
        <taxon>Nematocida</taxon>
    </lineage>
</organism>
<proteinExistence type="predicted"/>
<keyword evidence="3" id="KW-1185">Reference proteome</keyword>
<feature type="compositionally biased region" description="Polar residues" evidence="1">
    <location>
        <begin position="86"/>
        <end position="111"/>
    </location>
</feature>
<sequence>MTSPQSTPHQSERPNHSGLLRSIKRSANSVGRRVKNTSKATLKLALAPVKIVINMCSMCSTSTLIASSEDEIISISIPSIRQRQSNRSGLNSGYSGSAATVQIPSNQNPSELNRKSNELPSLIKEPSEHQKPQAVSELSPITEETKIFKTNQDIPMTFLLTEFIREIIDIVKNTAYMKCSSYSPLLIFFYLKQNRNHLHEQWRTTISRNIEFHVSTADPNPVDMHRDVIEFLVAEALSPCPIMNYWLLRTESFQDAYAELYYSVINTLFQENKNNTRTEKIITLYCQVLRYVKDLITYAIQDLKEGSPCECTESHLFTDLLFNLRKSVGVSSFLAAEHTLSDKDVSAYDETEDVYVSSDDKPFGNSNEVPDPGAILENLMTSPLFQKLRAKNILDGTIQETSSGVLSPEEKKQLDSSISYVMRMGTPTPIVKCVSPKNN</sequence>
<protein>
    <submittedName>
        <fullName evidence="2">Uncharacterized protein</fullName>
    </submittedName>
</protein>
<accession>I3EFH2</accession>
<evidence type="ECO:0000313" key="2">
    <source>
        <dbReference type="EMBL" id="EIJ87969.1"/>
    </source>
</evidence>
<evidence type="ECO:0000313" key="3">
    <source>
        <dbReference type="Proteomes" id="UP000002872"/>
    </source>
</evidence>
<dbReference type="Proteomes" id="UP000002872">
    <property type="component" value="Unassembled WGS sequence"/>
</dbReference>
<feature type="region of interest" description="Disordered" evidence="1">
    <location>
        <begin position="1"/>
        <end position="35"/>
    </location>
</feature>
<gene>
    <name evidence="2" type="ORF">NEQG_02041</name>
</gene>
<reference evidence="2" key="1">
    <citation type="submission" date="2011-01" db="EMBL/GenBank/DDBJ databases">
        <title>The Genome Sequence of Nematocida parisii strain ERTm3.</title>
        <authorList>
            <consortium name="The Broad Institute Genome Sequencing Platform"/>
            <consortium name="The Broad Institute Genome Sequencing Center for Infectious Disease"/>
            <person name="Cuomo C."/>
            <person name="Troemel E."/>
            <person name="Young S.K."/>
            <person name="Zeng Q."/>
            <person name="Gargeya S."/>
            <person name="Fitzgerald M."/>
            <person name="Haas B."/>
            <person name="Abouelleil A."/>
            <person name="Alvarado L."/>
            <person name="Arachchi H.M."/>
            <person name="Berlin A."/>
            <person name="Chapman S.B."/>
            <person name="Gearin G."/>
            <person name="Goldberg J."/>
            <person name="Griggs A."/>
            <person name="Gujja S."/>
            <person name="Hansen M."/>
            <person name="Heiman D."/>
            <person name="Howarth C."/>
            <person name="Larimer J."/>
            <person name="Lui A."/>
            <person name="MacDonald P.J.P."/>
            <person name="McCowen C."/>
            <person name="Montmayeur A."/>
            <person name="Murphy C."/>
            <person name="Neiman D."/>
            <person name="Pearson M."/>
            <person name="Priest M."/>
            <person name="Roberts A."/>
            <person name="Saif S."/>
            <person name="Shea T."/>
            <person name="Sisk P."/>
            <person name="Stolte C."/>
            <person name="Sykes S."/>
            <person name="Wortman J."/>
            <person name="Nusbaum C."/>
            <person name="Birren B."/>
        </authorList>
    </citation>
    <scope>NUCLEOTIDE SEQUENCE</scope>
    <source>
        <strain evidence="2">ERTm3</strain>
    </source>
</reference>
<dbReference type="EMBL" id="GL870880">
    <property type="protein sequence ID" value="EIJ87969.1"/>
    <property type="molecule type" value="Genomic_DNA"/>
</dbReference>
<dbReference type="HOGENOM" id="CLU_728741_0_0_1"/>
<dbReference type="InParanoid" id="I3EFH2"/>
<feature type="region of interest" description="Disordered" evidence="1">
    <location>
        <begin position="84"/>
        <end position="114"/>
    </location>
</feature>
<dbReference type="OMA" id="SPCECTE"/>
<dbReference type="VEuPathDB" id="MicrosporidiaDB:NEQG_02041"/>
<dbReference type="OrthoDB" id="342264at2759"/>